<organism evidence="5 6">
    <name type="scientific">Sphaeroforma arctica JP610</name>
    <dbReference type="NCBI Taxonomy" id="667725"/>
    <lineage>
        <taxon>Eukaryota</taxon>
        <taxon>Ichthyosporea</taxon>
        <taxon>Ichthyophonida</taxon>
        <taxon>Sphaeroforma</taxon>
    </lineage>
</organism>
<dbReference type="Proteomes" id="UP000054560">
    <property type="component" value="Unassembled WGS sequence"/>
</dbReference>
<keyword evidence="2" id="KW-0862">Zinc</keyword>
<dbReference type="EMBL" id="KQ244551">
    <property type="protein sequence ID" value="KNC74293.1"/>
    <property type="molecule type" value="Genomic_DNA"/>
</dbReference>
<keyword evidence="3" id="KW-0560">Oxidoreductase</keyword>
<dbReference type="PANTHER" id="PTHR42683">
    <property type="entry name" value="ALDEHYDE REDUCTASE"/>
    <property type="match status" value="1"/>
</dbReference>
<accession>A0A0L0FDZ9</accession>
<feature type="domain" description="Alcohol dehydrogenase-like N-terminal" evidence="4">
    <location>
        <begin position="34"/>
        <end position="156"/>
    </location>
</feature>
<dbReference type="Pfam" id="PF08240">
    <property type="entry name" value="ADH_N"/>
    <property type="match status" value="1"/>
</dbReference>
<sequence length="282" mass="30889">MVGQEANNVTQAWVVPSKGAALELQTIVMQDMTPTQVQVDVKFVGLCGTDLHMRDNDWGITQYPMVMGHEGVGVVTHIGERVNGLKVGDHIGIGWIRDSCGSCRSCMMGKDNLCEKGYQGTYLASGAGCWGKDDASMKGCFAKQMRIEEKFAFKLEESMNLERVAPLMCGGITVWEPIVDYVKPGTHVGVRSLGGLGNLKHKHKKEEQAREWGAKHFVATESEEEMKSTAGSLDLILDTCLYAPENGDMSPWIDLLCFGGTYCRLGLPEVSTATFNYVSLHS</sequence>
<dbReference type="InterPro" id="IPR013154">
    <property type="entry name" value="ADH-like_N"/>
</dbReference>
<dbReference type="STRING" id="667725.A0A0L0FDZ9"/>
<dbReference type="GO" id="GO:0008270">
    <property type="term" value="F:zinc ion binding"/>
    <property type="evidence" value="ECO:0007669"/>
    <property type="project" value="InterPro"/>
</dbReference>
<dbReference type="Gene3D" id="3.40.50.720">
    <property type="entry name" value="NAD(P)-binding Rossmann-like Domain"/>
    <property type="match status" value="1"/>
</dbReference>
<dbReference type="SUPFAM" id="SSF50129">
    <property type="entry name" value="GroES-like"/>
    <property type="match status" value="1"/>
</dbReference>
<dbReference type="InterPro" id="IPR047109">
    <property type="entry name" value="CAD-like"/>
</dbReference>
<name>A0A0L0FDZ9_9EUKA</name>
<keyword evidence="6" id="KW-1185">Reference proteome</keyword>
<evidence type="ECO:0000313" key="5">
    <source>
        <dbReference type="EMBL" id="KNC74293.1"/>
    </source>
</evidence>
<evidence type="ECO:0000256" key="1">
    <source>
        <dbReference type="ARBA" id="ARBA00022723"/>
    </source>
</evidence>
<keyword evidence="1" id="KW-0479">Metal-binding</keyword>
<dbReference type="RefSeq" id="XP_014148195.1">
    <property type="nucleotide sequence ID" value="XM_014292720.1"/>
</dbReference>
<dbReference type="AlphaFoldDB" id="A0A0L0FDZ9"/>
<dbReference type="InterPro" id="IPR036291">
    <property type="entry name" value="NAD(P)-bd_dom_sf"/>
</dbReference>
<evidence type="ECO:0000313" key="6">
    <source>
        <dbReference type="Proteomes" id="UP000054560"/>
    </source>
</evidence>
<dbReference type="eggNOG" id="KOG0023">
    <property type="taxonomic scope" value="Eukaryota"/>
</dbReference>
<evidence type="ECO:0000259" key="4">
    <source>
        <dbReference type="Pfam" id="PF08240"/>
    </source>
</evidence>
<dbReference type="Gene3D" id="3.90.180.10">
    <property type="entry name" value="Medium-chain alcohol dehydrogenases, catalytic domain"/>
    <property type="match status" value="1"/>
</dbReference>
<dbReference type="InterPro" id="IPR002328">
    <property type="entry name" value="ADH_Zn_CS"/>
</dbReference>
<evidence type="ECO:0000256" key="3">
    <source>
        <dbReference type="ARBA" id="ARBA00023002"/>
    </source>
</evidence>
<reference evidence="5 6" key="1">
    <citation type="submission" date="2011-02" db="EMBL/GenBank/DDBJ databases">
        <title>The Genome Sequence of Sphaeroforma arctica JP610.</title>
        <authorList>
            <consortium name="The Broad Institute Genome Sequencing Platform"/>
            <person name="Russ C."/>
            <person name="Cuomo C."/>
            <person name="Young S.K."/>
            <person name="Zeng Q."/>
            <person name="Gargeya S."/>
            <person name="Alvarado L."/>
            <person name="Berlin A."/>
            <person name="Chapman S.B."/>
            <person name="Chen Z."/>
            <person name="Freedman E."/>
            <person name="Gellesch M."/>
            <person name="Goldberg J."/>
            <person name="Griggs A."/>
            <person name="Gujja S."/>
            <person name="Heilman E."/>
            <person name="Heiman D."/>
            <person name="Howarth C."/>
            <person name="Mehta T."/>
            <person name="Neiman D."/>
            <person name="Pearson M."/>
            <person name="Roberts A."/>
            <person name="Saif S."/>
            <person name="Shea T."/>
            <person name="Shenoy N."/>
            <person name="Sisk P."/>
            <person name="Stolte C."/>
            <person name="Sykes S."/>
            <person name="White J."/>
            <person name="Yandava C."/>
            <person name="Burger G."/>
            <person name="Gray M.W."/>
            <person name="Holland P.W.H."/>
            <person name="King N."/>
            <person name="Lang F.B.F."/>
            <person name="Roger A.J."/>
            <person name="Ruiz-Trillo I."/>
            <person name="Haas B."/>
            <person name="Nusbaum C."/>
            <person name="Birren B."/>
        </authorList>
    </citation>
    <scope>NUCLEOTIDE SEQUENCE [LARGE SCALE GENOMIC DNA]</scope>
    <source>
        <strain evidence="5 6">JP610</strain>
    </source>
</reference>
<protein>
    <recommendedName>
        <fullName evidence="4">Alcohol dehydrogenase-like N-terminal domain-containing protein</fullName>
    </recommendedName>
</protein>
<dbReference type="GO" id="GO:0016616">
    <property type="term" value="F:oxidoreductase activity, acting on the CH-OH group of donors, NAD or NADP as acceptor"/>
    <property type="evidence" value="ECO:0007669"/>
    <property type="project" value="InterPro"/>
</dbReference>
<dbReference type="SUPFAM" id="SSF51735">
    <property type="entry name" value="NAD(P)-binding Rossmann-fold domains"/>
    <property type="match status" value="1"/>
</dbReference>
<dbReference type="PROSITE" id="PS00059">
    <property type="entry name" value="ADH_ZINC"/>
    <property type="match status" value="1"/>
</dbReference>
<gene>
    <name evidence="5" type="ORF">SARC_13156</name>
</gene>
<proteinExistence type="predicted"/>
<dbReference type="GeneID" id="25913660"/>
<dbReference type="InterPro" id="IPR011032">
    <property type="entry name" value="GroES-like_sf"/>
</dbReference>
<dbReference type="OrthoDB" id="1879366at2759"/>
<evidence type="ECO:0000256" key="2">
    <source>
        <dbReference type="ARBA" id="ARBA00022833"/>
    </source>
</evidence>